<keyword evidence="2" id="KW-0106">Calcium</keyword>
<dbReference type="EMBL" id="SOAX01000008">
    <property type="protein sequence ID" value="TDT37125.1"/>
    <property type="molecule type" value="Genomic_DNA"/>
</dbReference>
<feature type="compositionally biased region" description="Polar residues" evidence="3">
    <location>
        <begin position="364"/>
        <end position="381"/>
    </location>
</feature>
<evidence type="ECO:0000259" key="5">
    <source>
        <dbReference type="Pfam" id="PF05567"/>
    </source>
</evidence>
<reference evidence="6 7" key="1">
    <citation type="submission" date="2019-03" db="EMBL/GenBank/DDBJ databases">
        <title>Genomic Encyclopedia of Type Strains, Phase IV (KMG-IV): sequencing the most valuable type-strain genomes for metagenomic binning, comparative biology and taxonomic classification.</title>
        <authorList>
            <person name="Goeker M."/>
        </authorList>
    </citation>
    <scope>NUCLEOTIDE SEQUENCE [LARGE SCALE GENOMIC DNA]</scope>
    <source>
        <strain evidence="6 7">DSM 15505</strain>
    </source>
</reference>
<dbReference type="InterPro" id="IPR008707">
    <property type="entry name" value="B-propeller_PilY1"/>
</dbReference>
<proteinExistence type="predicted"/>
<dbReference type="Proteomes" id="UP000295830">
    <property type="component" value="Unassembled WGS sequence"/>
</dbReference>
<keyword evidence="1" id="KW-0479">Metal-binding</keyword>
<sequence length="1161" mass="126962">MKAHKNFRFGSFALMATMFVSQALAETVDISDTPLFISESASPNLMFLLDDSGSMRFSFMPGKLAFEKADILLDTDNEGYLQKCPSKGTHAGIKTCFYDTSGRKFLASSETNKVYYDPSKEYAAPLKADGEPYPDVDFSSAPVDGFAAADGDDSTDPATVDLADDYRAIMAPFYFKAKNDNHYGFTVGSTTGGDSEEGAFYYEFDGTVSGCDTDPYDDSCYSAKKEPADKQNFANWFSYYRTRELVARVGITNAFMDQPENMRVGYETINSSDIDPGVRQFSDSVRTAFFDWLHGHQAGGSTPLRDALDRVGQYYEDDTDQGPWATDPGTDDDEKVGEFLECRQSFTILMSDGYYNGGSPPTPGNTDGTDGSTITQPDGGSYQYTAQDPFQDEQSDTLADVGMDYWRRDLQPDIKNRVPVSDTNPAFWQHMVTYSVGLGVEGSIDPDTAFNAIDNGDSVDWWPDSASAQEHKIDDMLHAAVNSRGGFFDAQSPDAFTAGLKGTLAGILEDIGSSTGVTFDTATLEEDSLIFGARFNSSRWSGDLDARELITDDNNPDQPPTISDPVWSAADMLDDRDWTTREIITSDGTLGVPFTWSAVTQDHQDDLLAGPVSETRAKNRLDYLRGDRSLEGGEVGDFRARDSRLGDIVNSTPVRVSEPASNWPDTALFGEDKNRYSDFRAEKKDRTPVIYAGANDGMLHAFKATPDGGKELFAFMPEAIFSDAPGEGLRQLTLQQYTHDYYVDLKPHVSDAFIKGRTADGSITTSADWRTVLLGGARFGGRSIFALDVTDPTLFDEDNAEQLVLWEFSAEDDWRMGNISEPPIIAKADWGNDGYQWTAFFGNGYNATDPDTGEAITGIFMLKLEGGLDGTWTEGTDYEFIEFESGTAATGLSPVNVYDATGNGIVDRIYGGDLKGQLWVAEGFASAYTSGNTPVPLFRAKTDAGDPQAITAAPLTIPNNNIAPDGNEPDLFVLFGTGQYLNNTDLTDTSTDSFYAVRDIGSKDVELERADLEERNLVNDTTVDGETLVSNNADSTDTTIDNGWYVDLFSEGERITLSPQVRGDFIFVNSSIPSSNPCIAGGTSRIMAFALDGLTPDKAVFDNHDGEVVSYRRVDGIASQSAFLGDYRFTPTSVGDVDVEKVLVQPPEDVFGRQGWQELLE</sequence>
<name>A0A4R7JHM8_9GAMM</name>
<dbReference type="GO" id="GO:0046872">
    <property type="term" value="F:metal ion binding"/>
    <property type="evidence" value="ECO:0007669"/>
    <property type="project" value="UniProtKB-KW"/>
</dbReference>
<evidence type="ECO:0000256" key="3">
    <source>
        <dbReference type="SAM" id="MobiDB-lite"/>
    </source>
</evidence>
<feature type="region of interest" description="Disordered" evidence="3">
    <location>
        <begin position="352"/>
        <end position="381"/>
    </location>
</feature>
<feature type="domain" description="PilY1 beta-propeller" evidence="5">
    <location>
        <begin position="645"/>
        <end position="1000"/>
    </location>
</feature>
<keyword evidence="7" id="KW-1185">Reference proteome</keyword>
<keyword evidence="4" id="KW-0732">Signal</keyword>
<accession>A0A4R7JHM8</accession>
<evidence type="ECO:0000256" key="2">
    <source>
        <dbReference type="ARBA" id="ARBA00022837"/>
    </source>
</evidence>
<comment type="caution">
    <text evidence="6">The sequence shown here is derived from an EMBL/GenBank/DDBJ whole genome shotgun (WGS) entry which is preliminary data.</text>
</comment>
<organism evidence="6 7">
    <name type="scientific">Halospina denitrificans</name>
    <dbReference type="NCBI Taxonomy" id="332522"/>
    <lineage>
        <taxon>Bacteria</taxon>
        <taxon>Pseudomonadati</taxon>
        <taxon>Pseudomonadota</taxon>
        <taxon>Gammaproteobacteria</taxon>
        <taxon>Halospina</taxon>
    </lineage>
</organism>
<evidence type="ECO:0000256" key="1">
    <source>
        <dbReference type="ARBA" id="ARBA00022723"/>
    </source>
</evidence>
<evidence type="ECO:0000313" key="6">
    <source>
        <dbReference type="EMBL" id="TDT37125.1"/>
    </source>
</evidence>
<dbReference type="AlphaFoldDB" id="A0A4R7JHM8"/>
<dbReference type="OrthoDB" id="7156875at2"/>
<evidence type="ECO:0000313" key="7">
    <source>
        <dbReference type="Proteomes" id="UP000295830"/>
    </source>
</evidence>
<protein>
    <submittedName>
        <fullName evidence="6">Type IV pilus assembly protein PilY1</fullName>
    </submittedName>
</protein>
<feature type="chain" id="PRO_5020185987" evidence="4">
    <location>
        <begin position="26"/>
        <end position="1161"/>
    </location>
</feature>
<feature type="signal peptide" evidence="4">
    <location>
        <begin position="1"/>
        <end position="25"/>
    </location>
</feature>
<dbReference type="RefSeq" id="WP_133737287.1">
    <property type="nucleotide sequence ID" value="NZ_SOAX01000008.1"/>
</dbReference>
<evidence type="ECO:0000256" key="4">
    <source>
        <dbReference type="SAM" id="SignalP"/>
    </source>
</evidence>
<dbReference type="Pfam" id="PF05567">
    <property type="entry name" value="T4P_PilY1"/>
    <property type="match status" value="1"/>
</dbReference>
<gene>
    <name evidence="6" type="ORF">DES49_3077</name>
</gene>